<comment type="caution">
    <text evidence="3">The sequence shown here is derived from an EMBL/GenBank/DDBJ whole genome shotgun (WGS) entry which is preliminary data.</text>
</comment>
<organism evidence="3 4">
    <name type="scientific">Leucobacter chromiireducens subsp. chromiireducens</name>
    <dbReference type="NCBI Taxonomy" id="660067"/>
    <lineage>
        <taxon>Bacteria</taxon>
        <taxon>Bacillati</taxon>
        <taxon>Actinomycetota</taxon>
        <taxon>Actinomycetes</taxon>
        <taxon>Micrococcales</taxon>
        <taxon>Microbacteriaceae</taxon>
        <taxon>Leucobacter</taxon>
    </lineage>
</organism>
<evidence type="ECO:0000256" key="1">
    <source>
        <dbReference type="SAM" id="MobiDB-lite"/>
    </source>
</evidence>
<name>A0ABS1SNS5_9MICO</name>
<protein>
    <recommendedName>
        <fullName evidence="5">MFS transporter</fullName>
    </recommendedName>
</protein>
<keyword evidence="4" id="KW-1185">Reference proteome</keyword>
<reference evidence="3 4" key="1">
    <citation type="submission" date="2018-09" db="EMBL/GenBank/DDBJ databases">
        <title>Comparative genomics of Leucobacter spp.</title>
        <authorList>
            <person name="Reis A.C."/>
            <person name="Kolvenbach B.A."/>
            <person name="Corvini P.F.X."/>
            <person name="Nunes O.C."/>
        </authorList>
    </citation>
    <scope>NUCLEOTIDE SEQUENCE [LARGE SCALE GENOMIC DNA]</scope>
    <source>
        <strain evidence="3 4">L-1</strain>
    </source>
</reference>
<dbReference type="RefSeq" id="WP_202380797.1">
    <property type="nucleotide sequence ID" value="NZ_BAAAMA010000003.1"/>
</dbReference>
<sequence>MSTPEAAAPQPQQDPAQPVSPEPLTPEATEPEVVDAEVEPEAVEPVVTEASREVTLQRSVRYGRVLVGTAALGAIIAMLLVLVFPVAEKADYTLGQAVGFMAVIGAAIGLGIGALLSLVLGVIARRSRGSGVAIQSDVR</sequence>
<keyword evidence="2" id="KW-0812">Transmembrane</keyword>
<evidence type="ECO:0000256" key="2">
    <source>
        <dbReference type="SAM" id="Phobius"/>
    </source>
</evidence>
<evidence type="ECO:0008006" key="5">
    <source>
        <dbReference type="Google" id="ProtNLM"/>
    </source>
</evidence>
<dbReference type="EMBL" id="QYAD01000001">
    <property type="protein sequence ID" value="MBL3688787.1"/>
    <property type="molecule type" value="Genomic_DNA"/>
</dbReference>
<feature type="compositionally biased region" description="Low complexity" evidence="1">
    <location>
        <begin position="1"/>
        <end position="17"/>
    </location>
</feature>
<proteinExistence type="predicted"/>
<feature type="transmembrane region" description="Helical" evidence="2">
    <location>
        <begin position="99"/>
        <end position="124"/>
    </location>
</feature>
<dbReference type="Proteomes" id="UP001646141">
    <property type="component" value="Unassembled WGS sequence"/>
</dbReference>
<keyword evidence="2" id="KW-1133">Transmembrane helix</keyword>
<accession>A0ABS1SNS5</accession>
<feature type="compositionally biased region" description="Acidic residues" evidence="1">
    <location>
        <begin position="29"/>
        <end position="42"/>
    </location>
</feature>
<feature type="region of interest" description="Disordered" evidence="1">
    <location>
        <begin position="1"/>
        <end position="44"/>
    </location>
</feature>
<evidence type="ECO:0000313" key="4">
    <source>
        <dbReference type="Proteomes" id="UP001646141"/>
    </source>
</evidence>
<feature type="transmembrane region" description="Helical" evidence="2">
    <location>
        <begin position="65"/>
        <end position="87"/>
    </location>
</feature>
<keyword evidence="2" id="KW-0472">Membrane</keyword>
<gene>
    <name evidence="3" type="ORF">D3226_02275</name>
</gene>
<evidence type="ECO:0000313" key="3">
    <source>
        <dbReference type="EMBL" id="MBL3688787.1"/>
    </source>
</evidence>